<dbReference type="AlphaFoldDB" id="A0A8S1SFM2"/>
<evidence type="ECO:0000313" key="2">
    <source>
        <dbReference type="EMBL" id="CAD8138127.1"/>
    </source>
</evidence>
<dbReference type="Proteomes" id="UP000683925">
    <property type="component" value="Unassembled WGS sequence"/>
</dbReference>
<comment type="caution">
    <text evidence="2">The sequence shown here is derived from an EMBL/GenBank/DDBJ whole genome shotgun (WGS) entry which is preliminary data.</text>
</comment>
<reference evidence="2" key="1">
    <citation type="submission" date="2021-01" db="EMBL/GenBank/DDBJ databases">
        <authorList>
            <consortium name="Genoscope - CEA"/>
            <person name="William W."/>
        </authorList>
    </citation>
    <scope>NUCLEOTIDE SEQUENCE</scope>
</reference>
<accession>A0A8S1SFM2</accession>
<dbReference type="PANTHER" id="PTHR34377">
    <property type="entry name" value="TETRATRICOPEPTIDE REPEAT (TPR)-LIKE SUPERFAMILY PROTEIN"/>
    <property type="match status" value="1"/>
</dbReference>
<feature type="compositionally biased region" description="Low complexity" evidence="1">
    <location>
        <begin position="541"/>
        <end position="550"/>
    </location>
</feature>
<sequence>MSMNPNDDQQRLYQMFQQMGNPDPYGRMLPVPNPQYYSCWTPPFPQPMMPPPPNQKYPFPEQFMHDQALQMNSLQPNQGGMNLNGMPQGLPNMPPMPIGFGMPPMGPGQLPPGAMGPGPLGTMGTMGPMGPMGSIGPMGPMGPGPMQLPGMGPMPQGPIGQMPPFDFQFKQQPQLQQQLGPNQMIPQQQQQQQQQQQPPQQQQLQQQPQPQQQAPQIQQQQQQQANQNTNTNNNSINQQNNLEQGFSQVVNEFQLKILNMFVQQNQMLLDFKNKNASLESVITQILDEITNLQRIVEQKFDNGQTEDFVSRLSIPHQEMTHNNILLKSLSYNLNEFQYQLVLVNDLDTVLFKDKNFNLEIALKDMKGQDIKNKNKIELEIQLYSSDDKPIILQHNSQNQVILRLPEDNIWLEDGIVEVEKLQINEVTSHYQNGWVHMIVFPIKNNTKIGSDDINPALIKPLILQIVVKSKKTFKKSSRSRSRSHERLRRLEKLENKSSSESEQEIEQKDMKMSQEKQNGIDNEKGEKENQIEEQNEDEKANNNNNNNNNKNDNEQQKENQKEKEEIYQNNESES</sequence>
<feature type="region of interest" description="Disordered" evidence="1">
    <location>
        <begin position="473"/>
        <end position="574"/>
    </location>
</feature>
<name>A0A8S1SFM2_PAROT</name>
<organism evidence="2 3">
    <name type="scientific">Paramecium octaurelia</name>
    <dbReference type="NCBI Taxonomy" id="43137"/>
    <lineage>
        <taxon>Eukaryota</taxon>
        <taxon>Sar</taxon>
        <taxon>Alveolata</taxon>
        <taxon>Ciliophora</taxon>
        <taxon>Intramacronucleata</taxon>
        <taxon>Oligohymenophorea</taxon>
        <taxon>Peniculida</taxon>
        <taxon>Parameciidae</taxon>
        <taxon>Paramecium</taxon>
    </lineage>
</organism>
<protein>
    <submittedName>
        <fullName evidence="2">Uncharacterized protein</fullName>
    </submittedName>
</protein>
<dbReference type="EMBL" id="CAJJDP010000008">
    <property type="protein sequence ID" value="CAD8138127.1"/>
    <property type="molecule type" value="Genomic_DNA"/>
</dbReference>
<feature type="compositionally biased region" description="Basic and acidic residues" evidence="1">
    <location>
        <begin position="521"/>
        <end position="530"/>
    </location>
</feature>
<evidence type="ECO:0000256" key="1">
    <source>
        <dbReference type="SAM" id="MobiDB-lite"/>
    </source>
</evidence>
<dbReference type="OMA" id="THNNILL"/>
<gene>
    <name evidence="2" type="ORF">POCTA_138.1.T0090198</name>
</gene>
<feature type="region of interest" description="Disordered" evidence="1">
    <location>
        <begin position="147"/>
        <end position="166"/>
    </location>
</feature>
<feature type="compositionally biased region" description="Basic and acidic residues" evidence="1">
    <location>
        <begin position="482"/>
        <end position="514"/>
    </location>
</feature>
<feature type="compositionally biased region" description="Basic and acidic residues" evidence="1">
    <location>
        <begin position="551"/>
        <end position="566"/>
    </location>
</feature>
<dbReference type="PANTHER" id="PTHR34377:SF3">
    <property type="entry name" value="TETRATRICOPEPTIDE REPEAT (TPR)-LIKE SUPERFAMILY PROTEIN"/>
    <property type="match status" value="1"/>
</dbReference>
<proteinExistence type="predicted"/>
<keyword evidence="3" id="KW-1185">Reference proteome</keyword>
<evidence type="ECO:0000313" key="3">
    <source>
        <dbReference type="Proteomes" id="UP000683925"/>
    </source>
</evidence>
<dbReference type="OrthoDB" id="311677at2759"/>
<feature type="region of interest" description="Disordered" evidence="1">
    <location>
        <begin position="172"/>
        <end position="238"/>
    </location>
</feature>